<evidence type="ECO:0000256" key="6">
    <source>
        <dbReference type="SAM" id="SignalP"/>
    </source>
</evidence>
<evidence type="ECO:0000256" key="4">
    <source>
        <dbReference type="ARBA" id="ARBA00022815"/>
    </source>
</evidence>
<dbReference type="GO" id="GO:0007218">
    <property type="term" value="P:neuropeptide signaling pathway"/>
    <property type="evidence" value="ECO:0007669"/>
    <property type="project" value="UniProtKB-KW"/>
</dbReference>
<dbReference type="GO" id="GO:0005576">
    <property type="term" value="C:extracellular region"/>
    <property type="evidence" value="ECO:0007669"/>
    <property type="project" value="UniProtKB-SubCell"/>
</dbReference>
<keyword evidence="3" id="KW-0964">Secreted</keyword>
<keyword evidence="4" id="KW-0027">Amidation</keyword>
<evidence type="ECO:0000256" key="2">
    <source>
        <dbReference type="ARBA" id="ARBA00006273"/>
    </source>
</evidence>
<sequence length="117" mass="13694">MKNAAITSYFLVIATCFFFILCQMENILADSSNGNVGLSRNRANGVLKYPYRVVQYRRLKPHAIMNDFEEDDDDVFNLSKRQQTNSDDYGHLRFGKREEQVDDYGHMRFGRNDGERK</sequence>
<evidence type="ECO:0000313" key="7">
    <source>
        <dbReference type="EMBL" id="QXU63184.1"/>
    </source>
</evidence>
<evidence type="ECO:0000256" key="1">
    <source>
        <dbReference type="ARBA" id="ARBA00004613"/>
    </source>
</evidence>
<proteinExistence type="evidence at transcript level"/>
<dbReference type="InterPro" id="IPR013152">
    <property type="entry name" value="Gastrin/cholecystokinin_CS"/>
</dbReference>
<dbReference type="InterPro" id="IPR013259">
    <property type="entry name" value="Sulfakinin"/>
</dbReference>
<feature type="signal peptide" evidence="6">
    <location>
        <begin position="1"/>
        <end position="29"/>
    </location>
</feature>
<keyword evidence="6" id="KW-0732">Signal</keyword>
<keyword evidence="5" id="KW-0527">Neuropeptide</keyword>
<evidence type="ECO:0000256" key="5">
    <source>
        <dbReference type="ARBA" id="ARBA00023320"/>
    </source>
</evidence>
<comment type="similarity">
    <text evidence="2">Belongs to the gastrin/cholecystokinin family.</text>
</comment>
<dbReference type="Pfam" id="PF08257">
    <property type="entry name" value="Sulfakinin"/>
    <property type="match status" value="2"/>
</dbReference>
<accession>A0A8F7GP30</accession>
<evidence type="ECO:0000256" key="3">
    <source>
        <dbReference type="ARBA" id="ARBA00022525"/>
    </source>
</evidence>
<comment type="subcellular location">
    <subcellularLocation>
        <location evidence="1">Secreted</location>
    </subcellularLocation>
</comment>
<reference evidence="7" key="1">
    <citation type="submission" date="2021-07" db="EMBL/GenBank/DDBJ databases">
        <authorList>
            <person name="Liu B."/>
        </authorList>
    </citation>
    <scope>NUCLEOTIDE SEQUENCE</scope>
</reference>
<feature type="chain" id="PRO_5034268893" evidence="6">
    <location>
        <begin position="30"/>
        <end position="117"/>
    </location>
</feature>
<organism evidence="7">
    <name type="scientific">Dendroctonus armandi</name>
    <dbReference type="NCBI Taxonomy" id="77159"/>
    <lineage>
        <taxon>Eukaryota</taxon>
        <taxon>Metazoa</taxon>
        <taxon>Ecdysozoa</taxon>
        <taxon>Arthropoda</taxon>
        <taxon>Hexapoda</taxon>
        <taxon>Insecta</taxon>
        <taxon>Pterygota</taxon>
        <taxon>Neoptera</taxon>
        <taxon>Endopterygota</taxon>
        <taxon>Coleoptera</taxon>
        <taxon>Polyphaga</taxon>
        <taxon>Cucujiformia</taxon>
        <taxon>Curculionidae</taxon>
        <taxon>Scolytinae</taxon>
        <taxon>Dendroctonus</taxon>
    </lineage>
</organism>
<dbReference type="EMBL" id="MZ567222">
    <property type="protein sequence ID" value="QXU63184.1"/>
    <property type="molecule type" value="mRNA"/>
</dbReference>
<dbReference type="AlphaFoldDB" id="A0A8F7GP30"/>
<name>A0A8F7GP30_9CUCU</name>
<protein>
    <submittedName>
        <fullName evidence="7">Sulfakinin</fullName>
    </submittedName>
</protein>
<dbReference type="PROSITE" id="PS00259">
    <property type="entry name" value="GASTRIN"/>
    <property type="match status" value="1"/>
</dbReference>